<dbReference type="GO" id="GO:0005886">
    <property type="term" value="C:plasma membrane"/>
    <property type="evidence" value="ECO:0007669"/>
    <property type="project" value="UniProtKB-SubCell"/>
</dbReference>
<accession>A0A0B9A4S0</accession>
<name>A0A0B9A4S0_BRELN</name>
<comment type="caution">
    <text evidence="7">The sequence shown here is derived from an EMBL/GenBank/DDBJ whole genome shotgun (WGS) entry which is preliminary data.</text>
</comment>
<dbReference type="Proteomes" id="UP000031488">
    <property type="component" value="Unassembled WGS sequence"/>
</dbReference>
<organism evidence="7 8">
    <name type="scientific">Brevibacterium linens</name>
    <dbReference type="NCBI Taxonomy" id="1703"/>
    <lineage>
        <taxon>Bacteria</taxon>
        <taxon>Bacillati</taxon>
        <taxon>Actinomycetota</taxon>
        <taxon>Actinomycetes</taxon>
        <taxon>Micrococcales</taxon>
        <taxon>Brevibacteriaceae</taxon>
        <taxon>Brevibacterium</taxon>
    </lineage>
</organism>
<dbReference type="EMBL" id="JTJZ01000013">
    <property type="protein sequence ID" value="KHS53818.1"/>
    <property type="molecule type" value="Genomic_DNA"/>
</dbReference>
<dbReference type="InterPro" id="IPR010343">
    <property type="entry name" value="ArAE_1"/>
</dbReference>
<dbReference type="PATRIC" id="fig|1703.6.peg.457"/>
<feature type="transmembrane region" description="Helical" evidence="6">
    <location>
        <begin position="77"/>
        <end position="104"/>
    </location>
</feature>
<protein>
    <recommendedName>
        <fullName evidence="9">Aromatic acid exporter family member 1</fullName>
    </recommendedName>
</protein>
<feature type="transmembrane region" description="Helical" evidence="6">
    <location>
        <begin position="145"/>
        <end position="163"/>
    </location>
</feature>
<proteinExistence type="predicted"/>
<reference evidence="7 8" key="1">
    <citation type="submission" date="2014-11" db="EMBL/GenBank/DDBJ databases">
        <title>Draft Genome Sequence of Brevibacterium linens AE038-8.</title>
        <authorList>
            <person name="Maizel D."/>
            <person name="Utturkar S.M."/>
            <person name="Brown S.D."/>
            <person name="Ferrero M."/>
            <person name="Rosen B.P."/>
        </authorList>
    </citation>
    <scope>NUCLEOTIDE SEQUENCE [LARGE SCALE GENOMIC DNA]</scope>
    <source>
        <strain evidence="7 8">AE038-8</strain>
    </source>
</reference>
<evidence type="ECO:0000313" key="7">
    <source>
        <dbReference type="EMBL" id="KHS53818.1"/>
    </source>
</evidence>
<evidence type="ECO:0000256" key="4">
    <source>
        <dbReference type="ARBA" id="ARBA00022989"/>
    </source>
</evidence>
<evidence type="ECO:0000256" key="1">
    <source>
        <dbReference type="ARBA" id="ARBA00004651"/>
    </source>
</evidence>
<evidence type="ECO:0000256" key="6">
    <source>
        <dbReference type="SAM" id="Phobius"/>
    </source>
</evidence>
<keyword evidence="3 6" id="KW-0812">Transmembrane</keyword>
<dbReference type="RefSeq" id="WP_039206906.1">
    <property type="nucleotide sequence ID" value="NZ_JBCLTJ010000003.1"/>
</dbReference>
<keyword evidence="8" id="KW-1185">Reference proteome</keyword>
<evidence type="ECO:0000313" key="8">
    <source>
        <dbReference type="Proteomes" id="UP000031488"/>
    </source>
</evidence>
<keyword evidence="5 6" id="KW-0472">Membrane</keyword>
<gene>
    <name evidence="7" type="ORF">AE0388_0573</name>
</gene>
<evidence type="ECO:0000256" key="2">
    <source>
        <dbReference type="ARBA" id="ARBA00022475"/>
    </source>
</evidence>
<evidence type="ECO:0000256" key="5">
    <source>
        <dbReference type="ARBA" id="ARBA00023136"/>
    </source>
</evidence>
<dbReference type="OrthoDB" id="3780377at2"/>
<dbReference type="AlphaFoldDB" id="A0A0B9A4S0"/>
<feature type="transmembrane region" description="Helical" evidence="6">
    <location>
        <begin position="48"/>
        <end position="65"/>
    </location>
</feature>
<sequence length="367" mass="41069">MPHDRSLEGYLRRPEFATDLLQITKGVIAATGAWWISDAVLDSQMPFLAPWTALLTVHATVYRSFSRGVQTTIASTIGVGVSFLIGNYLGVGLWTFALAMFVGLAGARLSWIRDEGVAIATTAIFILGSGFDSQQPLLVDRLLELALGVAVGLAVNLLMIPPLRDRQAARYIDSVNRQMGEVLTDMSDQFSRSWDSDAAQEWFERTESMSRELQSAWQTVRFARESRRINPRTAIRARRLRRRGDTADSAEKESYENILFRADEGISHLRNLARTLREASSSEREWNTSFRDEWASIVADAGRSIADPDAEVEPIFDRLQQLSTDISQDRSLPETTWPIYGSLITSLRHIVVIVDDVASTRSARESD</sequence>
<comment type="subcellular location">
    <subcellularLocation>
        <location evidence="1">Cell membrane</location>
        <topology evidence="1">Multi-pass membrane protein</topology>
    </subcellularLocation>
</comment>
<keyword evidence="2" id="KW-1003">Cell membrane</keyword>
<evidence type="ECO:0000256" key="3">
    <source>
        <dbReference type="ARBA" id="ARBA00022692"/>
    </source>
</evidence>
<dbReference type="Pfam" id="PF06081">
    <property type="entry name" value="ArAE_1"/>
    <property type="match status" value="1"/>
</dbReference>
<keyword evidence="4 6" id="KW-1133">Transmembrane helix</keyword>
<evidence type="ECO:0008006" key="9">
    <source>
        <dbReference type="Google" id="ProtNLM"/>
    </source>
</evidence>